<feature type="non-terminal residue" evidence="1">
    <location>
        <position position="137"/>
    </location>
</feature>
<sequence length="137" mass="15184">METQPSETGLPKWDAAPQILASYNLCSSTGAVRTHCGSLQHLVWLGLQWNSMSVLFPLRKLLERLFHLPQETSRLETDAPESICLLDLETRLGTKTEAACPAWLKYSASPGEARPSACLNDTLGKKPAKNSKFRLFV</sequence>
<dbReference type="EMBL" id="PPHD01115748">
    <property type="protein sequence ID" value="POI18833.1"/>
    <property type="molecule type" value="Genomic_DNA"/>
</dbReference>
<accession>A0A2P4S415</accession>
<comment type="caution">
    <text evidence="1">The sequence shown here is derived from an EMBL/GenBank/DDBJ whole genome shotgun (WGS) entry which is preliminary data.</text>
</comment>
<gene>
    <name evidence="1" type="ORF">CIB84_017423</name>
</gene>
<protein>
    <submittedName>
        <fullName evidence="1">Uncharacterized protein</fullName>
    </submittedName>
</protein>
<dbReference type="OrthoDB" id="9120699at2759"/>
<name>A0A2P4S415_BAMTH</name>
<proteinExistence type="predicted"/>
<dbReference type="Proteomes" id="UP000237246">
    <property type="component" value="Unassembled WGS sequence"/>
</dbReference>
<organism evidence="1 2">
    <name type="scientific">Bambusicola thoracicus</name>
    <name type="common">Chinese bamboo-partridge</name>
    <name type="synonym">Perdix thoracica</name>
    <dbReference type="NCBI Taxonomy" id="9083"/>
    <lineage>
        <taxon>Eukaryota</taxon>
        <taxon>Metazoa</taxon>
        <taxon>Chordata</taxon>
        <taxon>Craniata</taxon>
        <taxon>Vertebrata</taxon>
        <taxon>Euteleostomi</taxon>
        <taxon>Archelosauria</taxon>
        <taxon>Archosauria</taxon>
        <taxon>Dinosauria</taxon>
        <taxon>Saurischia</taxon>
        <taxon>Theropoda</taxon>
        <taxon>Coelurosauria</taxon>
        <taxon>Aves</taxon>
        <taxon>Neognathae</taxon>
        <taxon>Galloanserae</taxon>
        <taxon>Galliformes</taxon>
        <taxon>Phasianidae</taxon>
        <taxon>Perdicinae</taxon>
        <taxon>Bambusicola</taxon>
    </lineage>
</organism>
<evidence type="ECO:0000313" key="1">
    <source>
        <dbReference type="EMBL" id="POI18833.1"/>
    </source>
</evidence>
<reference evidence="1 2" key="1">
    <citation type="submission" date="2018-01" db="EMBL/GenBank/DDBJ databases">
        <title>Comparison of the Chinese Bamboo Partridge and Red Junglefowl genome sequences highlights the importance of demography in genome evolution.</title>
        <authorList>
            <person name="Tiley G.P."/>
            <person name="Kimball R.T."/>
            <person name="Braun E.L."/>
            <person name="Burleigh J.G."/>
        </authorList>
    </citation>
    <scope>NUCLEOTIDE SEQUENCE [LARGE SCALE GENOMIC DNA]</scope>
    <source>
        <strain evidence="1">RTK389</strain>
        <tissue evidence="1">Blood</tissue>
    </source>
</reference>
<evidence type="ECO:0000313" key="2">
    <source>
        <dbReference type="Proteomes" id="UP000237246"/>
    </source>
</evidence>
<dbReference type="AlphaFoldDB" id="A0A2P4S415"/>
<keyword evidence="2" id="KW-1185">Reference proteome</keyword>